<feature type="region of interest" description="Disordered" evidence="1">
    <location>
        <begin position="45"/>
        <end position="102"/>
    </location>
</feature>
<keyword evidence="2" id="KW-0378">Hydrolase</keyword>
<accession>A0ABY4YLE1</accession>
<name>A0ABY4YLE1_9MICO</name>
<feature type="region of interest" description="Disordered" evidence="1">
    <location>
        <begin position="167"/>
        <end position="212"/>
    </location>
</feature>
<dbReference type="EMBL" id="CP099490">
    <property type="protein sequence ID" value="USQ77544.1"/>
    <property type="molecule type" value="Genomic_DNA"/>
</dbReference>
<dbReference type="RefSeq" id="WP_252622776.1">
    <property type="nucleotide sequence ID" value="NZ_CP099490.1"/>
</dbReference>
<keyword evidence="3" id="KW-1185">Reference proteome</keyword>
<organism evidence="2 3">
    <name type="scientific">Ornithinimicrobium cryptoxanthini</name>
    <dbReference type="NCBI Taxonomy" id="2934161"/>
    <lineage>
        <taxon>Bacteria</taxon>
        <taxon>Bacillati</taxon>
        <taxon>Actinomycetota</taxon>
        <taxon>Actinomycetes</taxon>
        <taxon>Micrococcales</taxon>
        <taxon>Ornithinimicrobiaceae</taxon>
        <taxon>Ornithinimicrobium</taxon>
    </lineage>
</organism>
<keyword evidence="2" id="KW-0540">Nuclease</keyword>
<reference evidence="2" key="1">
    <citation type="submission" date="2022-06" db="EMBL/GenBank/DDBJ databases">
        <title>Ornithinimicrobium JY.X270.</title>
        <authorList>
            <person name="Huang Y."/>
        </authorList>
    </citation>
    <scope>NUCLEOTIDE SEQUENCE</scope>
    <source>
        <strain evidence="2">JY.X270</strain>
    </source>
</reference>
<keyword evidence="2" id="KW-0255">Endonuclease</keyword>
<dbReference type="Proteomes" id="UP001056535">
    <property type="component" value="Chromosome"/>
</dbReference>
<dbReference type="InterPro" id="IPR003615">
    <property type="entry name" value="HNH_nuc"/>
</dbReference>
<evidence type="ECO:0000256" key="1">
    <source>
        <dbReference type="SAM" id="MobiDB-lite"/>
    </source>
</evidence>
<gene>
    <name evidence="2" type="ORF">NF557_06460</name>
</gene>
<proteinExistence type="predicted"/>
<feature type="compositionally biased region" description="Low complexity" evidence="1">
    <location>
        <begin position="167"/>
        <end position="185"/>
    </location>
</feature>
<dbReference type="CDD" id="cd00085">
    <property type="entry name" value="HNHc"/>
    <property type="match status" value="1"/>
</dbReference>
<evidence type="ECO:0000313" key="3">
    <source>
        <dbReference type="Proteomes" id="UP001056535"/>
    </source>
</evidence>
<protein>
    <submittedName>
        <fullName evidence="2">HNH endonuclease</fullName>
    </submittedName>
</protein>
<feature type="compositionally biased region" description="Basic and acidic residues" evidence="1">
    <location>
        <begin position="200"/>
        <end position="209"/>
    </location>
</feature>
<sequence length="478" mass="52395">MSSPRPRAPARAAMASGQVDWHMARTWYDKCRNLPHHEAGAIASRLFCPPSDPQPDEAGQSARTSTAQFKRDLNREIARVQGSDPESQRAKRKQARAERAMSMRVDDDGTATISLRGPTSAVVGSYDRIDVIARKARAAGADDTVRQLAVDAALALLAHGTLATNDGSGATCTCSSTSSRTTTSGSGSGSGIRNCGQDVATREQPRDAGDSPLVDPLTLAQVIAGLGPVHLDVIVPLDALLDPSSTAVAEIANHGIFLTAEHVRELALAPGTTMHRLLTDPGTGVCVERSRKAYAPDRDMREQIAAADRLCRAPGCTVPASRCQFDHVEPYDHDDEQRGGPTAIKNLATEHGADHFYKTRGLIEALLEPETRKMTWRTLFGRIYTTYPHDYRQYSQPPWPAILDHPDGPNLNDIDVRDRLIYAALTERTVFHDEKLAGWDDFEDAQQFLDMGWPFEAPHQTRRKEAKRRADDELPPPF</sequence>
<dbReference type="GO" id="GO:0004519">
    <property type="term" value="F:endonuclease activity"/>
    <property type="evidence" value="ECO:0007669"/>
    <property type="project" value="UniProtKB-KW"/>
</dbReference>
<feature type="compositionally biased region" description="Basic and acidic residues" evidence="1">
    <location>
        <begin position="69"/>
        <end position="78"/>
    </location>
</feature>
<evidence type="ECO:0000313" key="2">
    <source>
        <dbReference type="EMBL" id="USQ77544.1"/>
    </source>
</evidence>